<dbReference type="GeneID" id="56030866"/>
<evidence type="ECO:0000256" key="1">
    <source>
        <dbReference type="ARBA" id="ARBA00008791"/>
    </source>
</evidence>
<dbReference type="KEGG" id="halg:HUG10_18495"/>
<comment type="similarity">
    <text evidence="1">Belongs to the universal stress protein A family.</text>
</comment>
<dbReference type="OrthoDB" id="307404at2157"/>
<evidence type="ECO:0000313" key="3">
    <source>
        <dbReference type="EMBL" id="QLG29600.1"/>
    </source>
</evidence>
<reference evidence="3 4" key="1">
    <citation type="submission" date="2020-07" db="EMBL/GenBank/DDBJ databases">
        <title>Gai3-2, isolated from salt lake.</title>
        <authorList>
            <person name="Cui H."/>
            <person name="Shi X."/>
        </authorList>
    </citation>
    <scope>NUCLEOTIDE SEQUENCE [LARGE SCALE GENOMIC DNA]</scope>
    <source>
        <strain evidence="3 4">Gai3-2</strain>
        <plasmid evidence="3 4">unnamed1</plasmid>
    </source>
</reference>
<keyword evidence="3" id="KW-0614">Plasmid</keyword>
<dbReference type="RefSeq" id="WP_179171174.1">
    <property type="nucleotide sequence ID" value="NZ_CP058530.1"/>
</dbReference>
<accession>A0A7D5KVX8</accession>
<name>A0A7D5KVX8_9EURY</name>
<evidence type="ECO:0000313" key="4">
    <source>
        <dbReference type="Proteomes" id="UP000509750"/>
    </source>
</evidence>
<evidence type="ECO:0000259" key="2">
    <source>
        <dbReference type="Pfam" id="PF00582"/>
    </source>
</evidence>
<gene>
    <name evidence="3" type="ORF">HUG10_18495</name>
</gene>
<organism evidence="3 4">
    <name type="scientific">Halorarum halophilum</name>
    <dbReference type="NCBI Taxonomy" id="2743090"/>
    <lineage>
        <taxon>Archaea</taxon>
        <taxon>Methanobacteriati</taxon>
        <taxon>Methanobacteriota</taxon>
        <taxon>Stenosarchaea group</taxon>
        <taxon>Halobacteria</taxon>
        <taxon>Halobacteriales</taxon>
        <taxon>Haloferacaceae</taxon>
        <taxon>Halorarum</taxon>
    </lineage>
</organism>
<dbReference type="Gene3D" id="3.40.50.620">
    <property type="entry name" value="HUPs"/>
    <property type="match status" value="1"/>
</dbReference>
<sequence>MPILAAIGENQRSERVLPVSYELAERYDEPLVVLHVAPAEEFDEYRKSIEELPGFGDVTIAQEEDSAARFAYRAAEDALGGVDDRVEPRGRVGDPADEVLAEAADIDPEFLAVGGRRRSPVGKAIFGSVTQEILLSAECPVVTTMRD</sequence>
<dbReference type="AlphaFoldDB" id="A0A7D5KVX8"/>
<dbReference type="EMBL" id="CP058530">
    <property type="protein sequence ID" value="QLG29600.1"/>
    <property type="molecule type" value="Genomic_DNA"/>
</dbReference>
<keyword evidence="4" id="KW-1185">Reference proteome</keyword>
<geneLocation type="plasmid" evidence="3 4">
    <name>unnamed1</name>
</geneLocation>
<protein>
    <submittedName>
        <fullName evidence="3">Universal stress protein</fullName>
    </submittedName>
</protein>
<dbReference type="PANTHER" id="PTHR46268:SF6">
    <property type="entry name" value="UNIVERSAL STRESS PROTEIN UP12"/>
    <property type="match status" value="1"/>
</dbReference>
<proteinExistence type="inferred from homology"/>
<dbReference type="InterPro" id="IPR006016">
    <property type="entry name" value="UspA"/>
</dbReference>
<dbReference type="InterPro" id="IPR014729">
    <property type="entry name" value="Rossmann-like_a/b/a_fold"/>
</dbReference>
<dbReference type="PANTHER" id="PTHR46268">
    <property type="entry name" value="STRESS RESPONSE PROTEIN NHAX"/>
    <property type="match status" value="1"/>
</dbReference>
<dbReference type="SUPFAM" id="SSF52402">
    <property type="entry name" value="Adenine nucleotide alpha hydrolases-like"/>
    <property type="match status" value="1"/>
</dbReference>
<dbReference type="CDD" id="cd00293">
    <property type="entry name" value="USP-like"/>
    <property type="match status" value="1"/>
</dbReference>
<dbReference type="Pfam" id="PF00582">
    <property type="entry name" value="Usp"/>
    <property type="match status" value="1"/>
</dbReference>
<feature type="domain" description="UspA" evidence="2">
    <location>
        <begin position="2"/>
        <end position="142"/>
    </location>
</feature>
<dbReference type="Proteomes" id="UP000509750">
    <property type="component" value="Plasmid unnamed1"/>
</dbReference>